<name>A0AAV7MNF4_PLEWA</name>
<dbReference type="EMBL" id="JANPWB010000013">
    <property type="protein sequence ID" value="KAJ1104290.1"/>
    <property type="molecule type" value="Genomic_DNA"/>
</dbReference>
<keyword evidence="3" id="KW-1185">Reference proteome</keyword>
<keyword evidence="1" id="KW-1133">Transmembrane helix</keyword>
<protein>
    <submittedName>
        <fullName evidence="2">Uncharacterized protein</fullName>
    </submittedName>
</protein>
<gene>
    <name evidence="2" type="ORF">NDU88_001702</name>
</gene>
<accession>A0AAV7MNF4</accession>
<keyword evidence="1" id="KW-0812">Transmembrane</keyword>
<organism evidence="2 3">
    <name type="scientific">Pleurodeles waltl</name>
    <name type="common">Iberian ribbed newt</name>
    <dbReference type="NCBI Taxonomy" id="8319"/>
    <lineage>
        <taxon>Eukaryota</taxon>
        <taxon>Metazoa</taxon>
        <taxon>Chordata</taxon>
        <taxon>Craniata</taxon>
        <taxon>Vertebrata</taxon>
        <taxon>Euteleostomi</taxon>
        <taxon>Amphibia</taxon>
        <taxon>Batrachia</taxon>
        <taxon>Caudata</taxon>
        <taxon>Salamandroidea</taxon>
        <taxon>Salamandridae</taxon>
        <taxon>Pleurodelinae</taxon>
        <taxon>Pleurodeles</taxon>
    </lineage>
</organism>
<proteinExistence type="predicted"/>
<comment type="caution">
    <text evidence="2">The sequence shown here is derived from an EMBL/GenBank/DDBJ whole genome shotgun (WGS) entry which is preliminary data.</text>
</comment>
<feature type="transmembrane region" description="Helical" evidence="1">
    <location>
        <begin position="45"/>
        <end position="68"/>
    </location>
</feature>
<keyword evidence="1" id="KW-0472">Membrane</keyword>
<evidence type="ECO:0000256" key="1">
    <source>
        <dbReference type="SAM" id="Phobius"/>
    </source>
</evidence>
<evidence type="ECO:0000313" key="3">
    <source>
        <dbReference type="Proteomes" id="UP001066276"/>
    </source>
</evidence>
<evidence type="ECO:0000313" key="2">
    <source>
        <dbReference type="EMBL" id="KAJ1104290.1"/>
    </source>
</evidence>
<dbReference type="Proteomes" id="UP001066276">
    <property type="component" value="Chromosome 9"/>
</dbReference>
<sequence length="86" mass="9829">MSSAELWGTVSRTISEAMIDVLTTPEKDHLLAASYWPLILGNQVYLINSEILLTCLVKIVGIYMICCYNRQSLGQNKIYHWPCEHQ</sequence>
<reference evidence="2" key="1">
    <citation type="journal article" date="2022" name="bioRxiv">
        <title>Sequencing and chromosome-scale assembly of the giantPleurodeles waltlgenome.</title>
        <authorList>
            <person name="Brown T."/>
            <person name="Elewa A."/>
            <person name="Iarovenko S."/>
            <person name="Subramanian E."/>
            <person name="Araus A.J."/>
            <person name="Petzold A."/>
            <person name="Susuki M."/>
            <person name="Suzuki K.-i.T."/>
            <person name="Hayashi T."/>
            <person name="Toyoda A."/>
            <person name="Oliveira C."/>
            <person name="Osipova E."/>
            <person name="Leigh N.D."/>
            <person name="Simon A."/>
            <person name="Yun M.H."/>
        </authorList>
    </citation>
    <scope>NUCLEOTIDE SEQUENCE</scope>
    <source>
        <strain evidence="2">20211129_DDA</strain>
        <tissue evidence="2">Liver</tissue>
    </source>
</reference>
<dbReference type="AlphaFoldDB" id="A0AAV7MNF4"/>